<dbReference type="InterPro" id="IPR023696">
    <property type="entry name" value="Ureohydrolase_dom_sf"/>
</dbReference>
<dbReference type="Gene3D" id="3.40.800.10">
    <property type="entry name" value="Ureohydrolase domain"/>
    <property type="match status" value="1"/>
</dbReference>
<organism evidence="2 3">
    <name type="scientific">Lysobacter enzymogenes</name>
    <dbReference type="NCBI Taxonomy" id="69"/>
    <lineage>
        <taxon>Bacteria</taxon>
        <taxon>Pseudomonadati</taxon>
        <taxon>Pseudomonadota</taxon>
        <taxon>Gammaproteobacteria</taxon>
        <taxon>Lysobacterales</taxon>
        <taxon>Lysobacteraceae</taxon>
        <taxon>Lysobacter</taxon>
    </lineage>
</organism>
<protein>
    <recommendedName>
        <fullName evidence="4">Arginase family protein</fullName>
    </recommendedName>
</protein>
<dbReference type="PANTHER" id="PTHR11358">
    <property type="entry name" value="ARGINASE/AGMATINASE"/>
    <property type="match status" value="1"/>
</dbReference>
<dbReference type="AlphaFoldDB" id="A0AAU9AEM9"/>
<dbReference type="SUPFAM" id="SSF52768">
    <property type="entry name" value="Arginase/deacetylase"/>
    <property type="match status" value="1"/>
</dbReference>
<dbReference type="RefSeq" id="WP_096376302.1">
    <property type="nucleotide sequence ID" value="NZ_AP014940.1"/>
</dbReference>
<dbReference type="EMBL" id="AP014940">
    <property type="protein sequence ID" value="BAV95695.1"/>
    <property type="molecule type" value="Genomic_DNA"/>
</dbReference>
<name>A0AAU9AEM9_LYSEN</name>
<gene>
    <name evidence="2" type="ORF">LEN_0208</name>
</gene>
<dbReference type="KEGG" id="lem:LEN_0208"/>
<dbReference type="GeneID" id="83062145"/>
<dbReference type="GO" id="GO:0033389">
    <property type="term" value="P:putrescine biosynthetic process from arginine, via agmatine"/>
    <property type="evidence" value="ECO:0007669"/>
    <property type="project" value="TreeGrafter"/>
</dbReference>
<dbReference type="GO" id="GO:0046872">
    <property type="term" value="F:metal ion binding"/>
    <property type="evidence" value="ECO:0007669"/>
    <property type="project" value="InterPro"/>
</dbReference>
<evidence type="ECO:0000313" key="2">
    <source>
        <dbReference type="EMBL" id="BAV95695.1"/>
    </source>
</evidence>
<evidence type="ECO:0008006" key="4">
    <source>
        <dbReference type="Google" id="ProtNLM"/>
    </source>
</evidence>
<dbReference type="PANTHER" id="PTHR11358:SF41">
    <property type="entry name" value="ARGINASE"/>
    <property type="match status" value="1"/>
</dbReference>
<reference evidence="2 3" key="1">
    <citation type="journal article" date="2017" name="DNA Res.">
        <title>Complete genome sequence and expression profile of the commercial lytic enzyme producer Lysobacter enzymogenes M497-1.</title>
        <authorList>
            <person name="Takami H."/>
            <person name="Toyoda A."/>
            <person name="Uchiyama I."/>
            <person name="Itoh T."/>
            <person name="Takaki Y."/>
            <person name="Arai W."/>
            <person name="Nishi S."/>
            <person name="Kawai M."/>
            <person name="Shinya K."/>
            <person name="Ikeda H."/>
        </authorList>
    </citation>
    <scope>NUCLEOTIDE SEQUENCE [LARGE SCALE GENOMIC DNA]</scope>
    <source>
        <strain evidence="2 3">M497-1</strain>
    </source>
</reference>
<evidence type="ECO:0000313" key="3">
    <source>
        <dbReference type="Proteomes" id="UP000218824"/>
    </source>
</evidence>
<dbReference type="PROSITE" id="PS51409">
    <property type="entry name" value="ARGINASE_2"/>
    <property type="match status" value="1"/>
</dbReference>
<sequence length="300" mass="32553">MPPVAPDSPLKIDAASAPVVLDLDASVGALPGALRLDLRGWHDRLRFACSQGALARFGAELDAALPARHGCVFLGSGDFHHLSLPLMRRAARAHGRLQVVVFDNHPDNMRFPLAVHCGSWVSRVAALPQVARVHVVGITSADIGLGHAWENRLRPLYRGKLRYWSSQVAVGWARLLGLGAAVRTHASVDAALQAFLAEIERDGDPIYLSVDKDVLRPEDAMTNWDQGLMRADALLAAVTRLRSRIVASDVTGEISIAAYPQWWKRALAAADGQSAPDADALRLWQAQQHRVNLRLLAALG</sequence>
<dbReference type="GO" id="GO:0008783">
    <property type="term" value="F:agmatinase activity"/>
    <property type="evidence" value="ECO:0007669"/>
    <property type="project" value="TreeGrafter"/>
</dbReference>
<proteinExistence type="inferred from homology"/>
<dbReference type="InterPro" id="IPR006035">
    <property type="entry name" value="Ureohydrolase"/>
</dbReference>
<evidence type="ECO:0000256" key="1">
    <source>
        <dbReference type="PROSITE-ProRule" id="PRU00742"/>
    </source>
</evidence>
<dbReference type="Pfam" id="PF00491">
    <property type="entry name" value="Arginase"/>
    <property type="match status" value="1"/>
</dbReference>
<dbReference type="Proteomes" id="UP000218824">
    <property type="component" value="Chromosome"/>
</dbReference>
<comment type="similarity">
    <text evidence="1">Belongs to the arginase family.</text>
</comment>
<accession>A0AAU9AEM9</accession>